<keyword evidence="1" id="KW-0472">Membrane</keyword>
<evidence type="ECO:0000256" key="1">
    <source>
        <dbReference type="SAM" id="Phobius"/>
    </source>
</evidence>
<keyword evidence="4" id="KW-1185">Reference proteome</keyword>
<reference evidence="3" key="3">
    <citation type="submission" date="2022-06" db="UniProtKB">
        <authorList>
            <consortium name="EnsemblMetazoa"/>
        </authorList>
    </citation>
    <scope>IDENTIFICATION</scope>
</reference>
<keyword evidence="1" id="KW-1133">Transmembrane helix</keyword>
<organism evidence="2">
    <name type="scientific">Sarcoptes scabiei</name>
    <name type="common">Itch mite</name>
    <name type="synonym">Acarus scabiei</name>
    <dbReference type="NCBI Taxonomy" id="52283"/>
    <lineage>
        <taxon>Eukaryota</taxon>
        <taxon>Metazoa</taxon>
        <taxon>Ecdysozoa</taxon>
        <taxon>Arthropoda</taxon>
        <taxon>Chelicerata</taxon>
        <taxon>Arachnida</taxon>
        <taxon>Acari</taxon>
        <taxon>Acariformes</taxon>
        <taxon>Sarcoptiformes</taxon>
        <taxon>Astigmata</taxon>
        <taxon>Psoroptidia</taxon>
        <taxon>Sarcoptoidea</taxon>
        <taxon>Sarcoptidae</taxon>
        <taxon>Sarcoptinae</taxon>
        <taxon>Sarcoptes</taxon>
    </lineage>
</organism>
<protein>
    <recommendedName>
        <fullName evidence="5">ER-bound oxygenase mpaB/mpaB'/Rubber oxygenase catalytic domain-containing protein</fullName>
    </recommendedName>
</protein>
<proteinExistence type="predicted"/>
<dbReference type="EMBL" id="WVUK01000055">
    <property type="protein sequence ID" value="KAF7493622.1"/>
    <property type="molecule type" value="Genomic_DNA"/>
</dbReference>
<gene>
    <name evidence="2" type="ORF">SSS_2531</name>
</gene>
<evidence type="ECO:0008006" key="5">
    <source>
        <dbReference type="Google" id="ProtNLM"/>
    </source>
</evidence>
<evidence type="ECO:0000313" key="3">
    <source>
        <dbReference type="EnsemblMetazoa" id="KAF7493622.1"/>
    </source>
</evidence>
<evidence type="ECO:0000313" key="2">
    <source>
        <dbReference type="EMBL" id="KAF7493622.1"/>
    </source>
</evidence>
<dbReference type="AlphaFoldDB" id="A0A834RBC6"/>
<reference evidence="4" key="1">
    <citation type="journal article" date="2020" name="PLoS Negl. Trop. Dis.">
        <title>High-quality nuclear genome for Sarcoptes scabiei-A critical resource for a neglected parasite.</title>
        <authorList>
            <person name="Korhonen P.K."/>
            <person name="Gasser R.B."/>
            <person name="Ma G."/>
            <person name="Wang T."/>
            <person name="Stroehlein A.J."/>
            <person name="Young N.D."/>
            <person name="Ang C.S."/>
            <person name="Fernando D.D."/>
            <person name="Lu H.C."/>
            <person name="Taylor S."/>
            <person name="Reynolds S.L."/>
            <person name="Mofiz E."/>
            <person name="Najaraj S.H."/>
            <person name="Gowda H."/>
            <person name="Madugundu A."/>
            <person name="Renuse S."/>
            <person name="Holt D."/>
            <person name="Pandey A."/>
            <person name="Papenfuss A.T."/>
            <person name="Fischer K."/>
        </authorList>
    </citation>
    <scope>NUCLEOTIDE SEQUENCE [LARGE SCALE GENOMIC DNA]</scope>
</reference>
<dbReference type="OrthoDB" id="6361347at2759"/>
<dbReference type="PANTHER" id="PTHR37159:SF1">
    <property type="entry name" value="GH11867P"/>
    <property type="match status" value="1"/>
</dbReference>
<feature type="transmembrane region" description="Helical" evidence="1">
    <location>
        <begin position="281"/>
        <end position="303"/>
    </location>
</feature>
<dbReference type="PANTHER" id="PTHR37159">
    <property type="entry name" value="GH11867P"/>
    <property type="match status" value="1"/>
</dbReference>
<accession>A0A834RBC6</accession>
<sequence length="324" mass="38268">MSIIDKESDEFSVKGSRETVDYSGKVTLPKWADMEKIRLAQKLHNRYRFSLSIAHLDGLLCLVFIETIHRTLSNTGKSDSYVALFRRYFDTLMHVKKWYENDFWIENNPGYQSLQEVKEMHRRVSDSQNKNLKDGDVRSISLKDMALTQFAFIGFIILCPEQLGFSTKKKDLEAVAHFWAVCGSMLGIPDEYNLCLGEYDRINRRCRKILDEDFRPRMEEFSNKSSEMSEKIYFVYNRVIALFSYKATMKYLFDTLQLQCPFQMNLFDSSVLAVMKIIMKLFYRFTIVRLCFNYLSIIMVQVAKMKFVQNRIIRNLRLLDLKSQ</sequence>
<keyword evidence="1" id="KW-0812">Transmembrane</keyword>
<dbReference type="Proteomes" id="UP000070412">
    <property type="component" value="Unassembled WGS sequence"/>
</dbReference>
<dbReference type="EnsemblMetazoa" id="SSS_2531s_mrna">
    <property type="protein sequence ID" value="KAF7493622.1"/>
    <property type="gene ID" value="SSS_2531"/>
</dbReference>
<name>A0A834RBC6_SARSC</name>
<reference evidence="2" key="2">
    <citation type="submission" date="2020-01" db="EMBL/GenBank/DDBJ databases">
        <authorList>
            <person name="Korhonen P.K.K."/>
            <person name="Guangxu M.G."/>
            <person name="Wang T.W."/>
            <person name="Stroehlein A.J.S."/>
            <person name="Young N.D."/>
            <person name="Ang C.-S.A."/>
            <person name="Fernando D.W.F."/>
            <person name="Lu H.L."/>
            <person name="Taylor S.T."/>
            <person name="Ehtesham M.E.M."/>
            <person name="Najaraj S.H.N."/>
            <person name="Harsha G.H.G."/>
            <person name="Madugundu A.M."/>
            <person name="Renuse S.R."/>
            <person name="Holt D.H."/>
            <person name="Pandey A.P."/>
            <person name="Papenfuss A.P."/>
            <person name="Gasser R.B.G."/>
            <person name="Fischer K.F."/>
        </authorList>
    </citation>
    <scope>NUCLEOTIDE SEQUENCE</scope>
    <source>
        <strain evidence="2">SSS_KF_BRIS2020</strain>
    </source>
</reference>
<evidence type="ECO:0000313" key="4">
    <source>
        <dbReference type="Proteomes" id="UP000070412"/>
    </source>
</evidence>